<reference evidence="1" key="1">
    <citation type="submission" date="2017-11" db="EMBL/GenBank/DDBJ databases">
        <authorList>
            <person name="Kajale S.C."/>
            <person name="Sharma A."/>
        </authorList>
    </citation>
    <scope>NUCLEOTIDE SEQUENCE</scope>
    <source>
        <strain evidence="1">LS1_42</strain>
    </source>
</reference>
<protein>
    <submittedName>
        <fullName evidence="1">Uncharacterized protein</fullName>
    </submittedName>
</protein>
<dbReference type="Proteomes" id="UP000766904">
    <property type="component" value="Unassembled WGS sequence"/>
</dbReference>
<dbReference type="AlphaFoldDB" id="A0A8J8Q755"/>
<comment type="caution">
    <text evidence="1">The sequence shown here is derived from an EMBL/GenBank/DDBJ whole genome shotgun (WGS) entry which is preliminary data.</text>
</comment>
<sequence>MDGVLNETTKTIHKHEPGRSDFRTICGATSHVAHDRLRLISIDRSESDSSTRRCGRCFGEAGGY</sequence>
<keyword evidence="2" id="KW-1185">Reference proteome</keyword>
<dbReference type="EMBL" id="PHNJ01000002">
    <property type="protein sequence ID" value="TYL39883.1"/>
    <property type="molecule type" value="Genomic_DNA"/>
</dbReference>
<name>A0A8J8Q755_9EURY</name>
<accession>A0A8J8Q755</accession>
<organism evidence="1 2">
    <name type="scientific">Natronococcus pandeyae</name>
    <dbReference type="NCBI Taxonomy" id="2055836"/>
    <lineage>
        <taxon>Archaea</taxon>
        <taxon>Methanobacteriati</taxon>
        <taxon>Methanobacteriota</taxon>
        <taxon>Stenosarchaea group</taxon>
        <taxon>Halobacteria</taxon>
        <taxon>Halobacteriales</taxon>
        <taxon>Natrialbaceae</taxon>
        <taxon>Natronococcus</taxon>
    </lineage>
</organism>
<evidence type="ECO:0000313" key="2">
    <source>
        <dbReference type="Proteomes" id="UP000766904"/>
    </source>
</evidence>
<evidence type="ECO:0000313" key="1">
    <source>
        <dbReference type="EMBL" id="TYL39883.1"/>
    </source>
</evidence>
<proteinExistence type="predicted"/>
<gene>
    <name evidence="1" type="ORF">CV102_06295</name>
</gene>